<dbReference type="RefSeq" id="WP_221531931.1">
    <property type="nucleotide sequence ID" value="NZ_JAIGYP010000004.1"/>
</dbReference>
<reference evidence="1 2" key="1">
    <citation type="submission" date="2021-08" db="EMBL/GenBank/DDBJ databases">
        <title>Helicobacter spp. isolated from feces of Anatolian Ground Squirrel (Spermophilus xanthoprymnus) in Turkey.</title>
        <authorList>
            <person name="Aydin F."/>
            <person name="Abay S."/>
            <person name="Kayman T."/>
            <person name="Karakaya E."/>
            <person name="Saticioglu I.B."/>
        </authorList>
    </citation>
    <scope>NUCLEOTIDE SEQUENCE [LARGE SCALE GENOMIC DNA]</scope>
    <source>
        <strain evidence="1 2">Faydin-H70</strain>
    </source>
</reference>
<dbReference type="EMBL" id="JAIGYQ010000004">
    <property type="protein sequence ID" value="MBX7490559.1"/>
    <property type="molecule type" value="Genomic_DNA"/>
</dbReference>
<evidence type="ECO:0000313" key="1">
    <source>
        <dbReference type="EMBL" id="MBX7490559.1"/>
    </source>
</evidence>
<dbReference type="Proteomes" id="UP000700059">
    <property type="component" value="Unassembled WGS sequence"/>
</dbReference>
<sequence>MENFAYKLIMFGFSALCEDLEEVKRRLSIYPTGRYNLENGDECFLVDLNTREIYPIILKDNRFVIDGI</sequence>
<keyword evidence="2" id="KW-1185">Reference proteome</keyword>
<name>A0ABS7JMD0_9HELI</name>
<evidence type="ECO:0000313" key="2">
    <source>
        <dbReference type="Proteomes" id="UP000700059"/>
    </source>
</evidence>
<accession>A0ABS7JMD0</accession>
<organism evidence="1 2">
    <name type="scientific">Helicobacter turcicus</name>
    <dbReference type="NCBI Taxonomy" id="2867412"/>
    <lineage>
        <taxon>Bacteria</taxon>
        <taxon>Pseudomonadati</taxon>
        <taxon>Campylobacterota</taxon>
        <taxon>Epsilonproteobacteria</taxon>
        <taxon>Campylobacterales</taxon>
        <taxon>Helicobacteraceae</taxon>
        <taxon>Helicobacter</taxon>
    </lineage>
</organism>
<protein>
    <submittedName>
        <fullName evidence="1">Uncharacterized protein</fullName>
    </submittedName>
</protein>
<proteinExistence type="predicted"/>
<gene>
    <name evidence="1" type="ORF">K4G57_03625</name>
</gene>
<comment type="caution">
    <text evidence="1">The sequence shown here is derived from an EMBL/GenBank/DDBJ whole genome shotgun (WGS) entry which is preliminary data.</text>
</comment>